<evidence type="ECO:0000259" key="3">
    <source>
        <dbReference type="PROSITE" id="PS50937"/>
    </source>
</evidence>
<sequence length="289" mass="31851">MRSNEVAKLAGVTVRTLRHYHQMGVLPEPARSENDYRDYSAADLARVLRIKRLASLGFPLACIGTVLEELDAPKRCANGEETATDTAPSSLGALEELDRKLALEIERLQEQRRTIAELRAENLDPDLPVRFARILRMLPGVNTLTDASPADRTALIVAGHLYDDDELGELERVIECIANENLVQALEQLDERLGALAPDAPELERAALVDESLETLAPVIACFDTANWLRPSTDRERFLGEIAFEGNNPAQQDVYDRIERGIEGIMAERVRAERADGTTEAGSAAPRSA</sequence>
<comment type="caution">
    <text evidence="4">The sequence shown here is derived from an EMBL/GenBank/DDBJ whole genome shotgun (WGS) entry which is preliminary data.</text>
</comment>
<evidence type="ECO:0000313" key="5">
    <source>
        <dbReference type="Proteomes" id="UP000463388"/>
    </source>
</evidence>
<dbReference type="EMBL" id="WSRR01000026">
    <property type="protein sequence ID" value="MVX61647.1"/>
    <property type="molecule type" value="Genomic_DNA"/>
</dbReference>
<protein>
    <submittedName>
        <fullName evidence="4">MerR family transcriptional regulator</fullName>
    </submittedName>
</protein>
<dbReference type="PANTHER" id="PTHR30204">
    <property type="entry name" value="REDOX-CYCLING DRUG-SENSING TRANSCRIPTIONAL ACTIVATOR SOXR"/>
    <property type="match status" value="1"/>
</dbReference>
<dbReference type="OrthoDB" id="4569196at2"/>
<dbReference type="PRINTS" id="PR00040">
    <property type="entry name" value="HTHMERR"/>
</dbReference>
<feature type="domain" description="HTH merR-type" evidence="3">
    <location>
        <begin position="1"/>
        <end position="69"/>
    </location>
</feature>
<dbReference type="Proteomes" id="UP000463388">
    <property type="component" value="Unassembled WGS sequence"/>
</dbReference>
<reference evidence="4 5" key="1">
    <citation type="submission" date="2019-12" db="EMBL/GenBank/DDBJ databases">
        <title>Microbes associate with the intestines of laboratory mice.</title>
        <authorList>
            <person name="Navarre W."/>
            <person name="Wong E."/>
        </authorList>
    </citation>
    <scope>NUCLEOTIDE SEQUENCE [LARGE SCALE GENOMIC DNA]</scope>
    <source>
        <strain evidence="4 5">NM66_B29</strain>
    </source>
</reference>
<evidence type="ECO:0000256" key="1">
    <source>
        <dbReference type="ARBA" id="ARBA00023125"/>
    </source>
</evidence>
<keyword evidence="5" id="KW-1185">Reference proteome</keyword>
<dbReference type="GO" id="GO:0003700">
    <property type="term" value="F:DNA-binding transcription factor activity"/>
    <property type="evidence" value="ECO:0007669"/>
    <property type="project" value="InterPro"/>
</dbReference>
<dbReference type="InterPro" id="IPR047057">
    <property type="entry name" value="MerR_fam"/>
</dbReference>
<dbReference type="Gene3D" id="1.10.1660.10">
    <property type="match status" value="1"/>
</dbReference>
<dbReference type="PANTHER" id="PTHR30204:SF93">
    <property type="entry name" value="HTH MERR-TYPE DOMAIN-CONTAINING PROTEIN"/>
    <property type="match status" value="1"/>
</dbReference>
<dbReference type="PROSITE" id="PS50937">
    <property type="entry name" value="HTH_MERR_2"/>
    <property type="match status" value="1"/>
</dbReference>
<dbReference type="InterPro" id="IPR000551">
    <property type="entry name" value="MerR-type_HTH_dom"/>
</dbReference>
<dbReference type="Pfam" id="PF13411">
    <property type="entry name" value="MerR_1"/>
    <property type="match status" value="1"/>
</dbReference>
<dbReference type="AlphaFoldDB" id="A0A6N8JR80"/>
<evidence type="ECO:0000256" key="2">
    <source>
        <dbReference type="SAM" id="Coils"/>
    </source>
</evidence>
<dbReference type="RefSeq" id="WP_028026702.1">
    <property type="nucleotide sequence ID" value="NZ_JANJZH010000011.1"/>
</dbReference>
<dbReference type="SMART" id="SM00422">
    <property type="entry name" value="HTH_MERR"/>
    <property type="match status" value="1"/>
</dbReference>
<evidence type="ECO:0000313" key="4">
    <source>
        <dbReference type="EMBL" id="MVX61647.1"/>
    </source>
</evidence>
<organism evidence="4 5">
    <name type="scientific">Adlercreutzia mucosicola</name>
    <dbReference type="NCBI Taxonomy" id="580026"/>
    <lineage>
        <taxon>Bacteria</taxon>
        <taxon>Bacillati</taxon>
        <taxon>Actinomycetota</taxon>
        <taxon>Coriobacteriia</taxon>
        <taxon>Eggerthellales</taxon>
        <taxon>Eggerthellaceae</taxon>
        <taxon>Adlercreutzia</taxon>
    </lineage>
</organism>
<gene>
    <name evidence="4" type="ORF">GKZ27_09315</name>
</gene>
<feature type="coiled-coil region" evidence="2">
    <location>
        <begin position="91"/>
        <end position="121"/>
    </location>
</feature>
<keyword evidence="2" id="KW-0175">Coiled coil</keyword>
<keyword evidence="1" id="KW-0238">DNA-binding</keyword>
<proteinExistence type="predicted"/>
<dbReference type="SUPFAM" id="SSF46955">
    <property type="entry name" value="Putative DNA-binding domain"/>
    <property type="match status" value="1"/>
</dbReference>
<name>A0A6N8JR80_9ACTN</name>
<dbReference type="CDD" id="cd00592">
    <property type="entry name" value="HTH_MerR-like"/>
    <property type="match status" value="1"/>
</dbReference>
<dbReference type="InterPro" id="IPR009061">
    <property type="entry name" value="DNA-bd_dom_put_sf"/>
</dbReference>
<dbReference type="GO" id="GO:0003677">
    <property type="term" value="F:DNA binding"/>
    <property type="evidence" value="ECO:0007669"/>
    <property type="project" value="UniProtKB-KW"/>
</dbReference>
<accession>A0A6N8JR80</accession>